<sequence length="125" mass="13660">MVCSTSDSRVPKMGLEQPKVGCRLEIRAEAEVGQCNEPQRLKGESLESQSCIPEAPALVPVPFENCWTGIDGLLDKGRTRSQEPQVLPQVELAIDLLCGSGHRMPQSQSFCSLYAYTGRIAPERG</sequence>
<dbReference type="EMBL" id="JAHDVG010000486">
    <property type="protein sequence ID" value="KAH1168067.1"/>
    <property type="molecule type" value="Genomic_DNA"/>
</dbReference>
<evidence type="ECO:0000313" key="1">
    <source>
        <dbReference type="EMBL" id="KAH1168067.1"/>
    </source>
</evidence>
<reference evidence="1" key="1">
    <citation type="submission" date="2021-09" db="EMBL/GenBank/DDBJ databases">
        <title>The genome of Mauremys mutica provides insights into the evolution of semi-aquatic lifestyle.</title>
        <authorList>
            <person name="Gong S."/>
            <person name="Gao Y."/>
        </authorList>
    </citation>
    <scope>NUCLEOTIDE SEQUENCE</scope>
    <source>
        <strain evidence="1">MM-2020</strain>
        <tissue evidence="1">Muscle</tissue>
    </source>
</reference>
<name>A0A9D3WTZ2_9SAUR</name>
<protein>
    <submittedName>
        <fullName evidence="1">Uncharacterized protein</fullName>
    </submittedName>
</protein>
<evidence type="ECO:0000313" key="2">
    <source>
        <dbReference type="Proteomes" id="UP000827986"/>
    </source>
</evidence>
<dbReference type="AlphaFoldDB" id="A0A9D3WTZ2"/>
<comment type="caution">
    <text evidence="1">The sequence shown here is derived from an EMBL/GenBank/DDBJ whole genome shotgun (WGS) entry which is preliminary data.</text>
</comment>
<gene>
    <name evidence="1" type="ORF">KIL84_003550</name>
</gene>
<accession>A0A9D3WTZ2</accession>
<dbReference type="Proteomes" id="UP000827986">
    <property type="component" value="Unassembled WGS sequence"/>
</dbReference>
<keyword evidence="2" id="KW-1185">Reference proteome</keyword>
<proteinExistence type="predicted"/>
<organism evidence="1 2">
    <name type="scientific">Mauremys mutica</name>
    <name type="common">yellowpond turtle</name>
    <dbReference type="NCBI Taxonomy" id="74926"/>
    <lineage>
        <taxon>Eukaryota</taxon>
        <taxon>Metazoa</taxon>
        <taxon>Chordata</taxon>
        <taxon>Craniata</taxon>
        <taxon>Vertebrata</taxon>
        <taxon>Euteleostomi</taxon>
        <taxon>Archelosauria</taxon>
        <taxon>Testudinata</taxon>
        <taxon>Testudines</taxon>
        <taxon>Cryptodira</taxon>
        <taxon>Durocryptodira</taxon>
        <taxon>Testudinoidea</taxon>
        <taxon>Geoemydidae</taxon>
        <taxon>Geoemydinae</taxon>
        <taxon>Mauremys</taxon>
    </lineage>
</organism>